<organism evidence="1 2">
    <name type="scientific">Pedobacter aquae</name>
    <dbReference type="NCBI Taxonomy" id="2605747"/>
    <lineage>
        <taxon>Bacteria</taxon>
        <taxon>Pseudomonadati</taxon>
        <taxon>Bacteroidota</taxon>
        <taxon>Sphingobacteriia</taxon>
        <taxon>Sphingobacteriales</taxon>
        <taxon>Sphingobacteriaceae</taxon>
        <taxon>Pedobacter</taxon>
    </lineage>
</organism>
<dbReference type="RefSeq" id="WP_149073554.1">
    <property type="nucleotide sequence ID" value="NZ_CP043329.1"/>
</dbReference>
<gene>
    <name evidence="1" type="ORF">FYC62_00700</name>
</gene>
<dbReference type="AlphaFoldDB" id="A0A5C0VC61"/>
<evidence type="ECO:0000313" key="1">
    <source>
        <dbReference type="EMBL" id="QEK50348.1"/>
    </source>
</evidence>
<reference evidence="1 2" key="1">
    <citation type="submission" date="2019-08" db="EMBL/GenBank/DDBJ databases">
        <title>Pedobacter sp. nov., isolated from Han river, South Korea.</title>
        <authorList>
            <person name="Lee D.-H."/>
            <person name="Kim Y.-S."/>
            <person name="Hwang E.-M."/>
            <person name="Le Tran T.C."/>
            <person name="Cha C.-J."/>
        </authorList>
    </citation>
    <scope>NUCLEOTIDE SEQUENCE [LARGE SCALE GENOMIC DNA]</scope>
    <source>
        <strain evidence="1 2">CJ43</strain>
    </source>
</reference>
<accession>A0A5C0VC61</accession>
<sequence>MKILFIYEGIKLPDKYLEKFKPNYAFNDKDIHVSYDTINAKEFITNNIITQQHHLDFIIAEFNTSKFKISIDELIQWLRIRVESYSSHNFQVSKIPFILINSELFHEFSFFGHYHDYHNNLYSGVLVNREKNPISLYNNALSSSLDIWLDELKSDLDDLNIDHLGRYKLDAKILSAKSANLRVLSEEFHKNATRLNYIWSSENTTQLASAGDDISKLVKQYEKSPSKRNEKEIHDVLKKHSHVLKGEDYLTPIYEKQLYYSNSRKYIESDFINARHKYSWNKNQIYEVKLPSERFVRRNNKDFVLSRFRKYLRNQLGKYYEYFTNEQNLKHMVKRFQNENIDITNQDFDFALLIGRDTFREENLYLIEQEITFNNYKIDLITYDDVIRKHEYLYQRLKRFSLA</sequence>
<keyword evidence="2" id="KW-1185">Reference proteome</keyword>
<dbReference type="Proteomes" id="UP000323653">
    <property type="component" value="Chromosome"/>
</dbReference>
<name>A0A5C0VC61_9SPHI</name>
<protein>
    <recommendedName>
        <fullName evidence="3">DUF4263 domain-containing protein</fullName>
    </recommendedName>
</protein>
<evidence type="ECO:0008006" key="3">
    <source>
        <dbReference type="Google" id="ProtNLM"/>
    </source>
</evidence>
<dbReference type="EMBL" id="CP043329">
    <property type="protein sequence ID" value="QEK50348.1"/>
    <property type="molecule type" value="Genomic_DNA"/>
</dbReference>
<proteinExistence type="predicted"/>
<dbReference type="KEGG" id="pej:FYC62_00700"/>
<evidence type="ECO:0000313" key="2">
    <source>
        <dbReference type="Proteomes" id="UP000323653"/>
    </source>
</evidence>